<dbReference type="InterPro" id="IPR054508">
    <property type="entry name" value="PIR1-like_C"/>
</dbReference>
<dbReference type="OrthoDB" id="5415592at2759"/>
<evidence type="ECO:0000256" key="1">
    <source>
        <dbReference type="ARBA" id="ARBA00004191"/>
    </source>
</evidence>
<dbReference type="GO" id="GO:0005199">
    <property type="term" value="F:structural constituent of cell wall"/>
    <property type="evidence" value="ECO:0007669"/>
    <property type="project" value="InterPro"/>
</dbReference>
<dbReference type="InterPro" id="IPR051153">
    <property type="entry name" value="Yeast_CWMannoprotein_PIR"/>
</dbReference>
<dbReference type="PROSITE" id="PS50256">
    <property type="entry name" value="PIR_REPEAT_2"/>
    <property type="match status" value="1"/>
</dbReference>
<proteinExistence type="inferred from homology"/>
<feature type="domain" description="Cell wall mannoprotein PIR1-like C-terminal" evidence="9">
    <location>
        <begin position="80"/>
        <end position="153"/>
    </location>
</feature>
<keyword evidence="2" id="KW-0134">Cell wall</keyword>
<feature type="chain" id="PRO_5040999807" description="Cell wall mannoprotein PIR1-like C-terminal domain-containing protein" evidence="8">
    <location>
        <begin position="20"/>
        <end position="345"/>
    </location>
</feature>
<dbReference type="InterPro" id="IPR000420">
    <property type="entry name" value="Yeast_PIR_rpt"/>
</dbReference>
<comment type="caution">
    <text evidence="10">The sequence shown here is derived from an EMBL/GenBank/DDBJ whole genome shotgun (WGS) entry which is preliminary data.</text>
</comment>
<accession>A0A9W9CYR7</accession>
<evidence type="ECO:0000256" key="3">
    <source>
        <dbReference type="ARBA" id="ARBA00022525"/>
    </source>
</evidence>
<feature type="signal peptide" evidence="8">
    <location>
        <begin position="1"/>
        <end position="19"/>
    </location>
</feature>
<dbReference type="Pfam" id="PF22799">
    <property type="entry name" value="PIR1-like_C"/>
    <property type="match status" value="1"/>
</dbReference>
<sequence length="345" mass="33332">MKSTTILAAVVGTAGLALAQGVTSAIAPSATAPAGCSASYDGSFEITVAKVAGAAKRDAPIAKRDACSGDGILVSTLTDGTLLDAQGRTGYIASNFQFQYDKPAQAGAIYTSGFSACGNGSLALGGSAVFYECESGDFYNLYDRNWAAQCSPVEILIMPCGGTATETGDGQVVGTQIVTTTIVSALSDGQPQVKTATTGIPLCQVSQISDGQVQVGTTPCASITSVAPASTLVPVSQYSDGQIQVTPAASVPTVTSAAATGTGSAAGSGSAVTLPSETAASSAAASGSASGSTLATSKASSGTSSATSSAAASGTSAPSTAGAADLKMPSVAALMVVLAGAVALF</sequence>
<evidence type="ECO:0000256" key="8">
    <source>
        <dbReference type="SAM" id="SignalP"/>
    </source>
</evidence>
<dbReference type="Proteomes" id="UP001140453">
    <property type="component" value="Unassembled WGS sequence"/>
</dbReference>
<evidence type="ECO:0000256" key="7">
    <source>
        <dbReference type="SAM" id="MobiDB-lite"/>
    </source>
</evidence>
<feature type="region of interest" description="Disordered" evidence="7">
    <location>
        <begin position="294"/>
        <end position="319"/>
    </location>
</feature>
<evidence type="ECO:0000313" key="11">
    <source>
        <dbReference type="Proteomes" id="UP001140453"/>
    </source>
</evidence>
<evidence type="ECO:0000313" key="10">
    <source>
        <dbReference type="EMBL" id="KAJ4393821.1"/>
    </source>
</evidence>
<evidence type="ECO:0000256" key="6">
    <source>
        <dbReference type="ARBA" id="ARBA00038219"/>
    </source>
</evidence>
<dbReference type="GO" id="GO:0031505">
    <property type="term" value="P:fungal-type cell wall organization"/>
    <property type="evidence" value="ECO:0007669"/>
    <property type="project" value="UniProtKB-ARBA"/>
</dbReference>
<keyword evidence="11" id="KW-1185">Reference proteome</keyword>
<dbReference type="AlphaFoldDB" id="A0A9W9CYR7"/>
<organism evidence="10 11">
    <name type="scientific">Gnomoniopsis smithogilvyi</name>
    <dbReference type="NCBI Taxonomy" id="1191159"/>
    <lineage>
        <taxon>Eukaryota</taxon>
        <taxon>Fungi</taxon>
        <taxon>Dikarya</taxon>
        <taxon>Ascomycota</taxon>
        <taxon>Pezizomycotina</taxon>
        <taxon>Sordariomycetes</taxon>
        <taxon>Sordariomycetidae</taxon>
        <taxon>Diaporthales</taxon>
        <taxon>Gnomoniaceae</taxon>
        <taxon>Gnomoniopsis</taxon>
    </lineage>
</organism>
<evidence type="ECO:0000256" key="5">
    <source>
        <dbReference type="ARBA" id="ARBA00022737"/>
    </source>
</evidence>
<dbReference type="EMBL" id="JAPEVB010000002">
    <property type="protein sequence ID" value="KAJ4393821.1"/>
    <property type="molecule type" value="Genomic_DNA"/>
</dbReference>
<keyword evidence="3" id="KW-0964">Secreted</keyword>
<dbReference type="PANTHER" id="PTHR47254">
    <property type="entry name" value="CELL WALL MANNOPROTEIN CIS3-RELATED"/>
    <property type="match status" value="1"/>
</dbReference>
<evidence type="ECO:0000256" key="4">
    <source>
        <dbReference type="ARBA" id="ARBA00022729"/>
    </source>
</evidence>
<protein>
    <recommendedName>
        <fullName evidence="9">Cell wall mannoprotein PIR1-like C-terminal domain-containing protein</fullName>
    </recommendedName>
</protein>
<keyword evidence="5" id="KW-0677">Repeat</keyword>
<evidence type="ECO:0000259" key="9">
    <source>
        <dbReference type="Pfam" id="PF22799"/>
    </source>
</evidence>
<evidence type="ECO:0000256" key="2">
    <source>
        <dbReference type="ARBA" id="ARBA00022512"/>
    </source>
</evidence>
<comment type="subcellular location">
    <subcellularLocation>
        <location evidence="1">Secreted</location>
        <location evidence="1">Cell wall</location>
    </subcellularLocation>
</comment>
<name>A0A9W9CYR7_9PEZI</name>
<gene>
    <name evidence="10" type="ORF">N0V93_003036</name>
</gene>
<dbReference type="GO" id="GO:0009277">
    <property type="term" value="C:fungal-type cell wall"/>
    <property type="evidence" value="ECO:0007669"/>
    <property type="project" value="TreeGrafter"/>
</dbReference>
<keyword evidence="4 8" id="KW-0732">Signal</keyword>
<reference evidence="10" key="1">
    <citation type="submission" date="2022-10" db="EMBL/GenBank/DDBJ databases">
        <title>Tapping the CABI collections for fungal endophytes: first genome assemblies for Collariella, Neodidymelliopsis, Ascochyta clinopodiicola, Didymella pomorum, Didymosphaeria variabile, Neocosmospora piperis and Neocucurbitaria cava.</title>
        <authorList>
            <person name="Hill R."/>
        </authorList>
    </citation>
    <scope>NUCLEOTIDE SEQUENCE</scope>
    <source>
        <strain evidence="10">IMI 355082</strain>
    </source>
</reference>
<dbReference type="PANTHER" id="PTHR47254:SF1">
    <property type="entry name" value="CELL WALL MANNOPROTEIN CIS3-RELATED"/>
    <property type="match status" value="1"/>
</dbReference>
<comment type="similarity">
    <text evidence="6">Belongs to the PIR protein family.</text>
</comment>